<accession>A0AAV4T462</accession>
<proteinExistence type="predicted"/>
<name>A0AAV4T462_9ARAC</name>
<dbReference type="AlphaFoldDB" id="A0AAV4T462"/>
<comment type="caution">
    <text evidence="2">The sequence shown here is derived from an EMBL/GenBank/DDBJ whole genome shotgun (WGS) entry which is preliminary data.</text>
</comment>
<protein>
    <submittedName>
        <fullName evidence="2">Uncharacterized protein</fullName>
    </submittedName>
</protein>
<sequence length="102" mass="11721">MWVGEKRRTQIKYISKSVELNTARSHQRPYLKVSKTVILNHLLALAENSLPRCHFGQVLSFPTHTRNRIPVQKVFLLGEHFPKPSLLKTTPRSSTPVGGRRH</sequence>
<dbReference type="EMBL" id="BPLQ01008656">
    <property type="protein sequence ID" value="GIY38673.1"/>
    <property type="molecule type" value="Genomic_DNA"/>
</dbReference>
<organism evidence="2 3">
    <name type="scientific">Caerostris darwini</name>
    <dbReference type="NCBI Taxonomy" id="1538125"/>
    <lineage>
        <taxon>Eukaryota</taxon>
        <taxon>Metazoa</taxon>
        <taxon>Ecdysozoa</taxon>
        <taxon>Arthropoda</taxon>
        <taxon>Chelicerata</taxon>
        <taxon>Arachnida</taxon>
        <taxon>Araneae</taxon>
        <taxon>Araneomorphae</taxon>
        <taxon>Entelegynae</taxon>
        <taxon>Araneoidea</taxon>
        <taxon>Araneidae</taxon>
        <taxon>Caerostris</taxon>
    </lineage>
</organism>
<keyword evidence="3" id="KW-1185">Reference proteome</keyword>
<dbReference type="Proteomes" id="UP001054837">
    <property type="component" value="Unassembled WGS sequence"/>
</dbReference>
<reference evidence="2 3" key="1">
    <citation type="submission" date="2021-06" db="EMBL/GenBank/DDBJ databases">
        <title>Caerostris darwini draft genome.</title>
        <authorList>
            <person name="Kono N."/>
            <person name="Arakawa K."/>
        </authorList>
    </citation>
    <scope>NUCLEOTIDE SEQUENCE [LARGE SCALE GENOMIC DNA]</scope>
</reference>
<feature type="region of interest" description="Disordered" evidence="1">
    <location>
        <begin position="83"/>
        <end position="102"/>
    </location>
</feature>
<feature type="compositionally biased region" description="Polar residues" evidence="1">
    <location>
        <begin position="87"/>
        <end position="96"/>
    </location>
</feature>
<gene>
    <name evidence="2" type="ORF">CDAR_169501</name>
</gene>
<evidence type="ECO:0000256" key="1">
    <source>
        <dbReference type="SAM" id="MobiDB-lite"/>
    </source>
</evidence>
<evidence type="ECO:0000313" key="3">
    <source>
        <dbReference type="Proteomes" id="UP001054837"/>
    </source>
</evidence>
<evidence type="ECO:0000313" key="2">
    <source>
        <dbReference type="EMBL" id="GIY38673.1"/>
    </source>
</evidence>